<dbReference type="GO" id="GO:0016810">
    <property type="term" value="F:hydrolase activity, acting on carbon-nitrogen (but not peptide) bonds"/>
    <property type="evidence" value="ECO:0007669"/>
    <property type="project" value="InterPro"/>
</dbReference>
<dbReference type="Gene3D" id="2.30.40.10">
    <property type="entry name" value="Urease, subunit C, domain 1"/>
    <property type="match status" value="1"/>
</dbReference>
<evidence type="ECO:0000313" key="1">
    <source>
        <dbReference type="EMBL" id="MCL7745923.1"/>
    </source>
</evidence>
<organism evidence="1 2">
    <name type="scientific">Halalkalibacter alkaliphilus</name>
    <dbReference type="NCBI Taxonomy" id="2917993"/>
    <lineage>
        <taxon>Bacteria</taxon>
        <taxon>Bacillati</taxon>
        <taxon>Bacillota</taxon>
        <taxon>Bacilli</taxon>
        <taxon>Bacillales</taxon>
        <taxon>Bacillaceae</taxon>
        <taxon>Halalkalibacter</taxon>
    </lineage>
</organism>
<dbReference type="Proteomes" id="UP001139150">
    <property type="component" value="Unassembled WGS sequence"/>
</dbReference>
<comment type="caution">
    <text evidence="1">The sequence shown here is derived from an EMBL/GenBank/DDBJ whole genome shotgun (WGS) entry which is preliminary data.</text>
</comment>
<dbReference type="InterPro" id="IPR011059">
    <property type="entry name" value="Metal-dep_hydrolase_composite"/>
</dbReference>
<name>A0A9X1ZWG7_9BACI</name>
<dbReference type="RefSeq" id="WP_250094855.1">
    <property type="nucleotide sequence ID" value="NZ_JAKRYL010000002.1"/>
</dbReference>
<protein>
    <recommendedName>
        <fullName evidence="3">Amidohydrolase-related domain-containing protein</fullName>
    </recommendedName>
</protein>
<dbReference type="AlphaFoldDB" id="A0A9X1ZWG7"/>
<gene>
    <name evidence="1" type="ORF">MF646_02195</name>
</gene>
<evidence type="ECO:0008006" key="3">
    <source>
        <dbReference type="Google" id="ProtNLM"/>
    </source>
</evidence>
<dbReference type="Gene3D" id="3.20.20.140">
    <property type="entry name" value="Metal-dependent hydrolases"/>
    <property type="match status" value="1"/>
</dbReference>
<reference evidence="1" key="1">
    <citation type="submission" date="2022-02" db="EMBL/GenBank/DDBJ databases">
        <title>Halalkalibacter sp. nov. isolated from Lonar Lake, India.</title>
        <authorList>
            <person name="Joshi A."/>
            <person name="Thite S."/>
            <person name="Lodha T."/>
        </authorList>
    </citation>
    <scope>NUCLEOTIDE SEQUENCE</scope>
    <source>
        <strain evidence="1">MEB205</strain>
    </source>
</reference>
<evidence type="ECO:0000313" key="2">
    <source>
        <dbReference type="Proteomes" id="UP001139150"/>
    </source>
</evidence>
<keyword evidence="2" id="KW-1185">Reference proteome</keyword>
<accession>A0A9X1ZWG7</accession>
<proteinExistence type="predicted"/>
<dbReference type="EMBL" id="JAKRYL010000002">
    <property type="protein sequence ID" value="MCL7745923.1"/>
    <property type="molecule type" value="Genomic_DNA"/>
</dbReference>
<sequence>MYLLDKVTKMDEERNQIRSYLIENGQINYVTSSFDKWNKQRVNMSGVLMTNGRIMYDDELLASKDFQEFQDRQSYLIKKGCTGVAVAPSVQYEREIEAVFKRAKHAMASSTLDYVVGMTIPISLLRPAVLRVFQQFRIPFVRVEIQSFQQLKTIPWTHISQTLLTYPTVLIPIITPSSDRLEAALLKEWMAYCSLFQIHTTDPLEVLACWKKPLLQKVGLYPNKGTMLQGSDADYLLFIDEREDQIHSIDQKVARGDGIVYYKKEPVVVVLKGEIVKTYETISLKPGYGRLIEVIRPGRFMSLQDVSADVYQQENYL</sequence>